<gene>
    <name evidence="1" type="ORF">ACFOOQ_00645</name>
</gene>
<evidence type="ECO:0000313" key="2">
    <source>
        <dbReference type="Proteomes" id="UP001595711"/>
    </source>
</evidence>
<dbReference type="PANTHER" id="PTHR35894:SF1">
    <property type="entry name" value="PHOSPHORIBULOKINASE _ URIDINE KINASE FAMILY"/>
    <property type="match status" value="1"/>
</dbReference>
<dbReference type="PANTHER" id="PTHR35894">
    <property type="entry name" value="GENERAL SECRETION PATHWAY PROTEIN A-RELATED"/>
    <property type="match status" value="1"/>
</dbReference>
<keyword evidence="2" id="KW-1185">Reference proteome</keyword>
<dbReference type="InterPro" id="IPR027417">
    <property type="entry name" value="P-loop_NTPase"/>
</dbReference>
<name>A0ABV7V9C7_9PROT</name>
<reference evidence="2" key="1">
    <citation type="journal article" date="2019" name="Int. J. Syst. Evol. Microbiol.">
        <title>The Global Catalogue of Microorganisms (GCM) 10K type strain sequencing project: providing services to taxonomists for standard genome sequencing and annotation.</title>
        <authorList>
            <consortium name="The Broad Institute Genomics Platform"/>
            <consortium name="The Broad Institute Genome Sequencing Center for Infectious Disease"/>
            <person name="Wu L."/>
            <person name="Ma J."/>
        </authorList>
    </citation>
    <scope>NUCLEOTIDE SEQUENCE [LARGE SCALE GENOMIC DNA]</scope>
    <source>
        <strain evidence="2">KCTC 42182</strain>
    </source>
</reference>
<dbReference type="Pfam" id="PF05621">
    <property type="entry name" value="TniB"/>
    <property type="match status" value="1"/>
</dbReference>
<organism evidence="1 2">
    <name type="scientific">Ferrovibrio xuzhouensis</name>
    <dbReference type="NCBI Taxonomy" id="1576914"/>
    <lineage>
        <taxon>Bacteria</taxon>
        <taxon>Pseudomonadati</taxon>
        <taxon>Pseudomonadota</taxon>
        <taxon>Alphaproteobacteria</taxon>
        <taxon>Rhodospirillales</taxon>
        <taxon>Rhodospirillaceae</taxon>
        <taxon>Ferrovibrio</taxon>
    </lineage>
</organism>
<accession>A0ABV7V9C7</accession>
<dbReference type="Gene3D" id="3.40.50.300">
    <property type="entry name" value="P-loop containing nucleotide triphosphate hydrolases"/>
    <property type="match status" value="1"/>
</dbReference>
<dbReference type="InterPro" id="IPR008868">
    <property type="entry name" value="TniB"/>
</dbReference>
<sequence length="343" mass="38062">MSEPTTSALDVLDDSRILGFRKIFVKDPPLMEILTAISCLHRTGKGITHSQCMGLFGPSGSGKTRLVQYYKHGYLKTQPISTYELDGIEVTTFPILIVECPAHATIKGLAETLLTALGDPKPWRGSQQEMTQRVLYGLRLRRVSLIVLDEFQHLSNQVRSNYAAYETADWLKSLLNANICPILLVGTEAAASVLRVNEQLQRRSFAVHRFQPYSITNRTDFQIFKAMLEGLEKAMNLPLPSGLADENLASRIHAATEGLIGRITGLLDRALLLAIERKENCITRQTLHDVYSRIFNVTDSGLNPFSAGDQPEPSSHQGDISTRAIRARGNNNHAALRIKDLLG</sequence>
<dbReference type="InterPro" id="IPR052026">
    <property type="entry name" value="ExeA_AAA_ATPase_DNA-bind"/>
</dbReference>
<dbReference type="SUPFAM" id="SSF52540">
    <property type="entry name" value="P-loop containing nucleoside triphosphate hydrolases"/>
    <property type="match status" value="1"/>
</dbReference>
<comment type="caution">
    <text evidence="1">The sequence shown here is derived from an EMBL/GenBank/DDBJ whole genome shotgun (WGS) entry which is preliminary data.</text>
</comment>
<dbReference type="EMBL" id="JBHRYJ010000001">
    <property type="protein sequence ID" value="MFC3674030.1"/>
    <property type="molecule type" value="Genomic_DNA"/>
</dbReference>
<dbReference type="Proteomes" id="UP001595711">
    <property type="component" value="Unassembled WGS sequence"/>
</dbReference>
<evidence type="ECO:0000313" key="1">
    <source>
        <dbReference type="EMBL" id="MFC3674030.1"/>
    </source>
</evidence>
<protein>
    <submittedName>
        <fullName evidence="1">TniB family NTP-binding protein</fullName>
    </submittedName>
</protein>
<dbReference type="RefSeq" id="WP_379720228.1">
    <property type="nucleotide sequence ID" value="NZ_JBHRYJ010000001.1"/>
</dbReference>
<proteinExistence type="predicted"/>